<dbReference type="Proteomes" id="UP000294257">
    <property type="component" value="Unassembled WGS sequence"/>
</dbReference>
<proteinExistence type="predicted"/>
<dbReference type="RefSeq" id="WP_130347616.1">
    <property type="nucleotide sequence ID" value="NZ_SGWQ01000011.1"/>
</dbReference>
<keyword evidence="3" id="KW-1185">Reference proteome</keyword>
<reference evidence="2 3" key="1">
    <citation type="submission" date="2019-02" db="EMBL/GenBank/DDBJ databases">
        <title>Genomic Encyclopedia of Type Strains, Phase IV (KMG-IV): sequencing the most valuable type-strain genomes for metagenomic binning, comparative biology and taxonomic classification.</title>
        <authorList>
            <person name="Goeker M."/>
        </authorList>
    </citation>
    <scope>NUCLEOTIDE SEQUENCE [LARGE SCALE GENOMIC DNA]</scope>
    <source>
        <strain evidence="2 3">DSM 101727</strain>
    </source>
</reference>
<comment type="caution">
    <text evidence="2">The sequence shown here is derived from an EMBL/GenBank/DDBJ whole genome shotgun (WGS) entry which is preliminary data.</text>
</comment>
<feature type="region of interest" description="Disordered" evidence="1">
    <location>
        <begin position="78"/>
        <end position="138"/>
    </location>
</feature>
<gene>
    <name evidence="2" type="ORF">EV193_11140</name>
</gene>
<feature type="compositionally biased region" description="Basic residues" evidence="1">
    <location>
        <begin position="106"/>
        <end position="115"/>
    </location>
</feature>
<evidence type="ECO:0000256" key="1">
    <source>
        <dbReference type="SAM" id="MobiDB-lite"/>
    </source>
</evidence>
<evidence type="ECO:0000313" key="3">
    <source>
        <dbReference type="Proteomes" id="UP000294257"/>
    </source>
</evidence>
<accession>A0A4Q7KFI1</accession>
<protein>
    <submittedName>
        <fullName evidence="2">Uncharacterized protein</fullName>
    </submittedName>
</protein>
<dbReference type="EMBL" id="SGWQ01000011">
    <property type="protein sequence ID" value="RZS32663.1"/>
    <property type="molecule type" value="Genomic_DNA"/>
</dbReference>
<feature type="compositionally biased region" description="Basic and acidic residues" evidence="1">
    <location>
        <begin position="91"/>
        <end position="105"/>
    </location>
</feature>
<evidence type="ECO:0000313" key="2">
    <source>
        <dbReference type="EMBL" id="RZS32663.1"/>
    </source>
</evidence>
<name>A0A4Q7KFI1_9PSEU</name>
<feature type="compositionally biased region" description="Basic and acidic residues" evidence="1">
    <location>
        <begin position="124"/>
        <end position="138"/>
    </location>
</feature>
<dbReference type="AlphaFoldDB" id="A0A4Q7KFI1"/>
<organism evidence="2 3">
    <name type="scientific">Herbihabitans rhizosphaerae</name>
    <dbReference type="NCBI Taxonomy" id="1872711"/>
    <lineage>
        <taxon>Bacteria</taxon>
        <taxon>Bacillati</taxon>
        <taxon>Actinomycetota</taxon>
        <taxon>Actinomycetes</taxon>
        <taxon>Pseudonocardiales</taxon>
        <taxon>Pseudonocardiaceae</taxon>
        <taxon>Herbihabitans</taxon>
    </lineage>
</organism>
<dbReference type="OrthoDB" id="5189274at2"/>
<sequence length="138" mass="14902">MDPIEANYVPDGDDWKITVTGRGKTLTATAPGLIAARDRADQLVEKLAPNEEHRTVVHLLDGDAFEFTSAYLTARMTMPEASREPAPVEQVAEKEAKPAEKEKPAAKPKPRRRRTGGAASAEKPAAETVEKPAETAKA</sequence>